<reference evidence="2 3" key="1">
    <citation type="journal article" date="2006" name="Science">
        <title>Phytophthora genome sequences uncover evolutionary origins and mechanisms of pathogenesis.</title>
        <authorList>
            <person name="Tyler B.M."/>
            <person name="Tripathy S."/>
            <person name="Zhang X."/>
            <person name="Dehal P."/>
            <person name="Jiang R.H."/>
            <person name="Aerts A."/>
            <person name="Arredondo F.D."/>
            <person name="Baxter L."/>
            <person name="Bensasson D."/>
            <person name="Beynon J.L."/>
            <person name="Chapman J."/>
            <person name="Damasceno C.M."/>
            <person name="Dorrance A.E."/>
            <person name="Dou D."/>
            <person name="Dickerman A.W."/>
            <person name="Dubchak I.L."/>
            <person name="Garbelotto M."/>
            <person name="Gijzen M."/>
            <person name="Gordon S.G."/>
            <person name="Govers F."/>
            <person name="Grunwald N.J."/>
            <person name="Huang W."/>
            <person name="Ivors K.L."/>
            <person name="Jones R.W."/>
            <person name="Kamoun S."/>
            <person name="Krampis K."/>
            <person name="Lamour K.H."/>
            <person name="Lee M.K."/>
            <person name="McDonald W.H."/>
            <person name="Medina M."/>
            <person name="Meijer H.J."/>
            <person name="Nordberg E.K."/>
            <person name="Maclean D.J."/>
            <person name="Ospina-Giraldo M.D."/>
            <person name="Morris P.F."/>
            <person name="Phuntumart V."/>
            <person name="Putnam N.H."/>
            <person name="Rash S."/>
            <person name="Rose J.K."/>
            <person name="Sakihama Y."/>
            <person name="Salamov A.A."/>
            <person name="Savidor A."/>
            <person name="Scheuring C.F."/>
            <person name="Smith B.M."/>
            <person name="Sobral B.W."/>
            <person name="Terry A."/>
            <person name="Torto-Alalibo T.A."/>
            <person name="Win J."/>
            <person name="Xu Z."/>
            <person name="Zhang H."/>
            <person name="Grigoriev I.V."/>
            <person name="Rokhsar D.S."/>
            <person name="Boore J.L."/>
        </authorList>
    </citation>
    <scope>NUCLEOTIDE SEQUENCE [LARGE SCALE GENOMIC DNA]</scope>
    <source>
        <strain evidence="2 3">P6497</strain>
    </source>
</reference>
<feature type="compositionally biased region" description="Basic residues" evidence="1">
    <location>
        <begin position="90"/>
        <end position="103"/>
    </location>
</feature>
<evidence type="ECO:0000256" key="1">
    <source>
        <dbReference type="SAM" id="MobiDB-lite"/>
    </source>
</evidence>
<proteinExistence type="predicted"/>
<dbReference type="AlphaFoldDB" id="G4Z959"/>
<keyword evidence="3" id="KW-1185">Reference proteome</keyword>
<protein>
    <submittedName>
        <fullName evidence="2">Uncharacterized protein</fullName>
    </submittedName>
</protein>
<dbReference type="KEGG" id="psoj:PHYSODRAFT_329141"/>
<dbReference type="GeneID" id="20645897"/>
<evidence type="ECO:0000313" key="3">
    <source>
        <dbReference type="Proteomes" id="UP000002640"/>
    </source>
</evidence>
<feature type="region of interest" description="Disordered" evidence="1">
    <location>
        <begin position="90"/>
        <end position="109"/>
    </location>
</feature>
<sequence length="182" mass="18890">MSALFQEDVELPQHRHNQPPILAADSVLGAPLLQAFGKLETDRTLALGQLGPPSSGQKHRHSGAAETQAPPPTAARGGRGVLQGLQMRVKPRARAGGAHRRRAITAVPPAARSGGAISLPAAKELRTPVVRSGGQRADSARCGRGPSTETAIALAEKVAAQGQLAPETKRVHPTLPALQSGY</sequence>
<dbReference type="Proteomes" id="UP000002640">
    <property type="component" value="Unassembled WGS sequence"/>
</dbReference>
<gene>
    <name evidence="2" type="ORF">PHYSODRAFT_329141</name>
</gene>
<feature type="region of interest" description="Disordered" evidence="1">
    <location>
        <begin position="44"/>
        <end position="84"/>
    </location>
</feature>
<name>G4Z959_PHYSP</name>
<dbReference type="EMBL" id="JH159153">
    <property type="protein sequence ID" value="EGZ21113.1"/>
    <property type="molecule type" value="Genomic_DNA"/>
</dbReference>
<dbReference type="RefSeq" id="XP_009523830.1">
    <property type="nucleotide sequence ID" value="XM_009525535.1"/>
</dbReference>
<feature type="region of interest" description="Disordered" evidence="1">
    <location>
        <begin position="162"/>
        <end position="182"/>
    </location>
</feature>
<evidence type="ECO:0000313" key="2">
    <source>
        <dbReference type="EMBL" id="EGZ21113.1"/>
    </source>
</evidence>
<organism evidence="2 3">
    <name type="scientific">Phytophthora sojae (strain P6497)</name>
    <name type="common">Soybean stem and root rot agent</name>
    <name type="synonym">Phytophthora megasperma f. sp. glycines</name>
    <dbReference type="NCBI Taxonomy" id="1094619"/>
    <lineage>
        <taxon>Eukaryota</taxon>
        <taxon>Sar</taxon>
        <taxon>Stramenopiles</taxon>
        <taxon>Oomycota</taxon>
        <taxon>Peronosporomycetes</taxon>
        <taxon>Peronosporales</taxon>
        <taxon>Peronosporaceae</taxon>
        <taxon>Phytophthora</taxon>
    </lineage>
</organism>
<dbReference type="InParanoid" id="G4Z959"/>
<accession>G4Z959</accession>